<organism evidence="1 2">
    <name type="scientific">Opisthorchis felineus</name>
    <dbReference type="NCBI Taxonomy" id="147828"/>
    <lineage>
        <taxon>Eukaryota</taxon>
        <taxon>Metazoa</taxon>
        <taxon>Spiralia</taxon>
        <taxon>Lophotrochozoa</taxon>
        <taxon>Platyhelminthes</taxon>
        <taxon>Trematoda</taxon>
        <taxon>Digenea</taxon>
        <taxon>Opisthorchiida</taxon>
        <taxon>Opisthorchiata</taxon>
        <taxon>Opisthorchiidae</taxon>
        <taxon>Opisthorchis</taxon>
    </lineage>
</organism>
<protein>
    <submittedName>
        <fullName evidence="1">Uncharacterized protein</fullName>
    </submittedName>
</protein>
<proteinExistence type="predicted"/>
<accession>A0A4S2LFT1</accession>
<reference evidence="1 2" key="1">
    <citation type="journal article" date="2019" name="BMC Genomics">
        <title>New insights from Opisthorchis felineus genome: update on genomics of the epidemiologically important liver flukes.</title>
        <authorList>
            <person name="Ershov N.I."/>
            <person name="Mordvinov V.A."/>
            <person name="Prokhortchouk E.B."/>
            <person name="Pakharukova M.Y."/>
            <person name="Gunbin K.V."/>
            <person name="Ustyantsev K."/>
            <person name="Genaev M.A."/>
            <person name="Blinov A.G."/>
            <person name="Mazur A."/>
            <person name="Boulygina E."/>
            <person name="Tsygankova S."/>
            <person name="Khrameeva E."/>
            <person name="Chekanov N."/>
            <person name="Fan G."/>
            <person name="Xiao A."/>
            <person name="Zhang H."/>
            <person name="Xu X."/>
            <person name="Yang H."/>
            <person name="Solovyev V."/>
            <person name="Lee S.M."/>
            <person name="Liu X."/>
            <person name="Afonnikov D.A."/>
            <person name="Skryabin K.G."/>
        </authorList>
    </citation>
    <scope>NUCLEOTIDE SEQUENCE [LARGE SCALE GENOMIC DNA]</scope>
    <source>
        <strain evidence="1">AK-0245</strain>
        <tissue evidence="1">Whole organism</tissue>
    </source>
</reference>
<gene>
    <name evidence="1" type="ORF">CRM22_007918</name>
</gene>
<comment type="caution">
    <text evidence="1">The sequence shown here is derived from an EMBL/GenBank/DDBJ whole genome shotgun (WGS) entry which is preliminary data.</text>
</comment>
<keyword evidence="2" id="KW-1185">Reference proteome</keyword>
<evidence type="ECO:0000313" key="2">
    <source>
        <dbReference type="Proteomes" id="UP000308267"/>
    </source>
</evidence>
<dbReference type="EMBL" id="SJOL01007890">
    <property type="protein sequence ID" value="TGZ61586.1"/>
    <property type="molecule type" value="Genomic_DNA"/>
</dbReference>
<sequence>MQGKTYWSALFFPNSSVSLYVCAPELTKCHPLLIIFRHRAEQGSSSDHIPVTEQVKLTGVPTFDSYARIWLTKATTGHYTGACPISSIFCSTCSERSAWSISKPLVPTLHPRGPPTKTNLPVILCRLCSTCVDPLGLPKRSLPAELLILGPITPTMMYAAQLSRNRSMSVLRWYCIAILSLMAHPQLLSPHCGLSSLTLLEP</sequence>
<dbReference type="Proteomes" id="UP000308267">
    <property type="component" value="Unassembled WGS sequence"/>
</dbReference>
<name>A0A4S2LFT1_OPIFE</name>
<dbReference type="AlphaFoldDB" id="A0A4S2LFT1"/>
<evidence type="ECO:0000313" key="1">
    <source>
        <dbReference type="EMBL" id="TGZ61586.1"/>
    </source>
</evidence>